<evidence type="ECO:0000313" key="2">
    <source>
        <dbReference type="Proteomes" id="UP000683000"/>
    </source>
</evidence>
<proteinExistence type="predicted"/>
<accession>A0A8I3A5J5</accession>
<dbReference type="AlphaFoldDB" id="A0A8I3A5J5"/>
<dbReference type="EMBL" id="JAGFBS010000039">
    <property type="protein sequence ID" value="KAG6371148.1"/>
    <property type="molecule type" value="Genomic_DNA"/>
</dbReference>
<reference evidence="1" key="1">
    <citation type="submission" date="2021-03" db="EMBL/GenBank/DDBJ databases">
        <title>Evolutionary innovations through gain and loss of genes in the ectomycorrhizal Boletales.</title>
        <authorList>
            <person name="Wu G."/>
            <person name="Miyauchi S."/>
            <person name="Morin E."/>
            <person name="Yang Z.-L."/>
            <person name="Xu J."/>
            <person name="Martin F.M."/>
        </authorList>
    </citation>
    <scope>NUCLEOTIDE SEQUENCE</scope>
    <source>
        <strain evidence="1">BR01</strain>
    </source>
</reference>
<sequence>MLEYVRFIYTLADILHRQNSPNVNPSVMILHQIEELSHVIDNAKVQMAKTKQAMCLVEQSLSESYHLIKQLSTVAIPTPHTPSIAAASLPELILYSNRSHTVTPTARILSIASLPNSSNGKAMFCETHHISSNLAPNVLAHVEMLSVPSVSEYLQNLDDFLLYTVMECSSCFFQHCSYDCMDHSAIKSCPSFLLDITSYDLFISLLHHAKLPTCQLCFIALFQHDTDSYHSLCMYPPVSPLAFFLCNHPSTLNIIIHVLRCTLPCVEISMELSMEDGIVPS</sequence>
<organism evidence="1 2">
    <name type="scientific">Boletus reticuloceps</name>
    <dbReference type="NCBI Taxonomy" id="495285"/>
    <lineage>
        <taxon>Eukaryota</taxon>
        <taxon>Fungi</taxon>
        <taxon>Dikarya</taxon>
        <taxon>Basidiomycota</taxon>
        <taxon>Agaricomycotina</taxon>
        <taxon>Agaricomycetes</taxon>
        <taxon>Agaricomycetidae</taxon>
        <taxon>Boletales</taxon>
        <taxon>Boletineae</taxon>
        <taxon>Boletaceae</taxon>
        <taxon>Boletoideae</taxon>
        <taxon>Boletus</taxon>
    </lineage>
</organism>
<dbReference type="Proteomes" id="UP000683000">
    <property type="component" value="Unassembled WGS sequence"/>
</dbReference>
<name>A0A8I3A5J5_9AGAM</name>
<comment type="caution">
    <text evidence="1">The sequence shown here is derived from an EMBL/GenBank/DDBJ whole genome shotgun (WGS) entry which is preliminary data.</text>
</comment>
<gene>
    <name evidence="1" type="ORF">JVT61DRAFT_9919</name>
</gene>
<keyword evidence="2" id="KW-1185">Reference proteome</keyword>
<protein>
    <submittedName>
        <fullName evidence="1">Uncharacterized protein</fullName>
    </submittedName>
</protein>
<evidence type="ECO:0000313" key="1">
    <source>
        <dbReference type="EMBL" id="KAG6371148.1"/>
    </source>
</evidence>